<name>A0A316A5S3_9ACTN</name>
<proteinExistence type="predicted"/>
<organism evidence="1 2">
    <name type="scientific">Quadrisphaera granulorum</name>
    <dbReference type="NCBI Taxonomy" id="317664"/>
    <lineage>
        <taxon>Bacteria</taxon>
        <taxon>Bacillati</taxon>
        <taxon>Actinomycetota</taxon>
        <taxon>Actinomycetes</taxon>
        <taxon>Kineosporiales</taxon>
        <taxon>Kineosporiaceae</taxon>
        <taxon>Quadrisphaera</taxon>
    </lineage>
</organism>
<gene>
    <name evidence="1" type="ORF">BXY45_11784</name>
</gene>
<evidence type="ECO:0000313" key="1">
    <source>
        <dbReference type="EMBL" id="PWJ52832.1"/>
    </source>
</evidence>
<dbReference type="EMBL" id="QGDQ01000017">
    <property type="protein sequence ID" value="PWJ52832.1"/>
    <property type="molecule type" value="Genomic_DNA"/>
</dbReference>
<comment type="caution">
    <text evidence="1">The sequence shown here is derived from an EMBL/GenBank/DDBJ whole genome shotgun (WGS) entry which is preliminary data.</text>
</comment>
<dbReference type="RefSeq" id="WP_281270595.1">
    <property type="nucleotide sequence ID" value="NZ_QGDQ01000017.1"/>
</dbReference>
<dbReference type="AlphaFoldDB" id="A0A316A5S3"/>
<dbReference type="Proteomes" id="UP000245469">
    <property type="component" value="Unassembled WGS sequence"/>
</dbReference>
<protein>
    <submittedName>
        <fullName evidence="1">Uncharacterized protein</fullName>
    </submittedName>
</protein>
<sequence>MAYRAVNRYLARPGAHRSAVYEYATALRVKAATLTALDVASAQ</sequence>
<keyword evidence="2" id="KW-1185">Reference proteome</keyword>
<reference evidence="1 2" key="1">
    <citation type="submission" date="2018-03" db="EMBL/GenBank/DDBJ databases">
        <title>Genomic Encyclopedia of Archaeal and Bacterial Type Strains, Phase II (KMG-II): from individual species to whole genera.</title>
        <authorList>
            <person name="Goeker M."/>
        </authorList>
    </citation>
    <scope>NUCLEOTIDE SEQUENCE [LARGE SCALE GENOMIC DNA]</scope>
    <source>
        <strain evidence="1 2">DSM 44889</strain>
    </source>
</reference>
<accession>A0A316A5S3</accession>
<evidence type="ECO:0000313" key="2">
    <source>
        <dbReference type="Proteomes" id="UP000245469"/>
    </source>
</evidence>